<dbReference type="RefSeq" id="XP_067822987.1">
    <property type="nucleotide sequence ID" value="XM_067967855.1"/>
</dbReference>
<protein>
    <submittedName>
        <fullName evidence="2">Uncharacterized protein</fullName>
    </submittedName>
</protein>
<dbReference type="KEGG" id="blac:94353526"/>
<proteinExistence type="predicted"/>
<comment type="caution">
    <text evidence="2">The sequence shown here is derived from an EMBL/GenBank/DDBJ whole genome shotgun (WGS) entry which is preliminary data.</text>
</comment>
<feature type="transmembrane region" description="Helical" evidence="1">
    <location>
        <begin position="48"/>
        <end position="67"/>
    </location>
</feature>
<gene>
    <name evidence="2" type="ORF">CCR75_009818</name>
</gene>
<dbReference type="EMBL" id="SHOA02000017">
    <property type="protein sequence ID" value="TDH73489.1"/>
    <property type="molecule type" value="Genomic_DNA"/>
</dbReference>
<keyword evidence="3" id="KW-1185">Reference proteome</keyword>
<dbReference type="Proteomes" id="UP000294530">
    <property type="component" value="Unassembled WGS sequence"/>
</dbReference>
<evidence type="ECO:0000313" key="3">
    <source>
        <dbReference type="Proteomes" id="UP000294530"/>
    </source>
</evidence>
<keyword evidence="1" id="KW-1133">Transmembrane helix</keyword>
<accession>A0A976IKF4</accession>
<name>A0A976IKF4_BRELC</name>
<sequence>MQLYVPFIVVAPSSFGVQSPKLFGVLSLALFGTLSPAFFAVVEPSPAAVPWALLAGVDGVGLFGFLCEVRCCP</sequence>
<dbReference type="AlphaFoldDB" id="A0A976IKF4"/>
<feature type="transmembrane region" description="Helical" evidence="1">
    <location>
        <begin position="22"/>
        <end position="42"/>
    </location>
</feature>
<evidence type="ECO:0000313" key="2">
    <source>
        <dbReference type="EMBL" id="TDH73489.1"/>
    </source>
</evidence>
<evidence type="ECO:0000256" key="1">
    <source>
        <dbReference type="SAM" id="Phobius"/>
    </source>
</evidence>
<organism evidence="2 3">
    <name type="scientific">Bremia lactucae</name>
    <name type="common">Lettuce downy mildew</name>
    <dbReference type="NCBI Taxonomy" id="4779"/>
    <lineage>
        <taxon>Eukaryota</taxon>
        <taxon>Sar</taxon>
        <taxon>Stramenopiles</taxon>
        <taxon>Oomycota</taxon>
        <taxon>Peronosporomycetes</taxon>
        <taxon>Peronosporales</taxon>
        <taxon>Peronosporaceae</taxon>
        <taxon>Bremia</taxon>
    </lineage>
</organism>
<keyword evidence="1" id="KW-0472">Membrane</keyword>
<keyword evidence="1" id="KW-0812">Transmembrane</keyword>
<dbReference type="GeneID" id="94353526"/>
<reference evidence="2 3" key="1">
    <citation type="journal article" date="2021" name="Genome Biol.">
        <title>AFLAP: assembly-free linkage analysis pipeline using k-mers from genome sequencing data.</title>
        <authorList>
            <person name="Fletcher K."/>
            <person name="Zhang L."/>
            <person name="Gil J."/>
            <person name="Han R."/>
            <person name="Cavanaugh K."/>
            <person name="Michelmore R."/>
        </authorList>
    </citation>
    <scope>NUCLEOTIDE SEQUENCE [LARGE SCALE GENOMIC DNA]</scope>
    <source>
        <strain evidence="2 3">SF5</strain>
    </source>
</reference>